<dbReference type="PANTHER" id="PTHR44520:SF2">
    <property type="entry name" value="RESPONSE REGULATOR RCP1"/>
    <property type="match status" value="1"/>
</dbReference>
<dbReference type="HOGENOM" id="CLU_000445_69_17_10"/>
<dbReference type="EMBL" id="CP003156">
    <property type="protein sequence ID" value="AEV32026.1"/>
    <property type="molecule type" value="Genomic_DNA"/>
</dbReference>
<dbReference type="PANTHER" id="PTHR44520">
    <property type="entry name" value="RESPONSE REGULATOR RCP1-RELATED"/>
    <property type="match status" value="1"/>
</dbReference>
<dbReference type="InterPro" id="IPR011006">
    <property type="entry name" value="CheY-like_superfamily"/>
</dbReference>
<dbReference type="SMART" id="SM00448">
    <property type="entry name" value="REC"/>
    <property type="match status" value="1"/>
</dbReference>
<dbReference type="Proteomes" id="UP000005631">
    <property type="component" value="Chromosome"/>
</dbReference>
<name>G8R3Z4_OWEHD</name>
<dbReference type="SUPFAM" id="SSF52172">
    <property type="entry name" value="CheY-like"/>
    <property type="match status" value="1"/>
</dbReference>
<proteinExistence type="predicted"/>
<dbReference type="AlphaFoldDB" id="G8R3Z4"/>
<dbReference type="InterPro" id="IPR052893">
    <property type="entry name" value="TCS_response_regulator"/>
</dbReference>
<feature type="modified residue" description="4-aspartylphosphate" evidence="1">
    <location>
        <position position="64"/>
    </location>
</feature>
<dbReference type="GO" id="GO:0000160">
    <property type="term" value="P:phosphorelay signal transduction system"/>
    <property type="evidence" value="ECO:0007669"/>
    <property type="project" value="InterPro"/>
</dbReference>
<dbReference type="eggNOG" id="COG0784">
    <property type="taxonomic scope" value="Bacteria"/>
</dbReference>
<protein>
    <submittedName>
        <fullName evidence="3">Response regulator containing a CheY-like receiver domain and a GGDEF domain</fullName>
    </submittedName>
</protein>
<reference evidence="3 4" key="1">
    <citation type="journal article" date="2012" name="Stand. Genomic Sci.">
        <title>Genome sequence of the orange-pigmented seawater bacterium Owenweeksia hongkongensis type strain (UST20020801(T)).</title>
        <authorList>
            <person name="Riedel T."/>
            <person name="Held B."/>
            <person name="Nolan M."/>
            <person name="Lucas S."/>
            <person name="Lapidus A."/>
            <person name="Tice H."/>
            <person name="Del Rio T.G."/>
            <person name="Cheng J.F."/>
            <person name="Han C."/>
            <person name="Tapia R."/>
            <person name="Goodwin L.A."/>
            <person name="Pitluck S."/>
            <person name="Liolios K."/>
            <person name="Mavromatis K."/>
            <person name="Pagani I."/>
            <person name="Ivanova N."/>
            <person name="Mikhailova N."/>
            <person name="Pati A."/>
            <person name="Chen A."/>
            <person name="Palaniappan K."/>
            <person name="Rohde M."/>
            <person name="Tindall B.J."/>
            <person name="Detter J.C."/>
            <person name="Goker M."/>
            <person name="Woyke T."/>
            <person name="Bristow J."/>
            <person name="Eisen J.A."/>
            <person name="Markowitz V."/>
            <person name="Hugenholtz P."/>
            <person name="Klenk H.P."/>
            <person name="Kyrpides N.C."/>
        </authorList>
    </citation>
    <scope>NUCLEOTIDE SEQUENCE</scope>
    <source>
        <strain evidence="4">DSM 17368 / JCM 12287 / NRRL B-23963</strain>
    </source>
</reference>
<gene>
    <name evidence="3" type="ordered locus">Oweho_1017</name>
</gene>
<dbReference type="STRING" id="926562.Oweho_1017"/>
<evidence type="ECO:0000259" key="2">
    <source>
        <dbReference type="PROSITE" id="PS50110"/>
    </source>
</evidence>
<organism evidence="3 4">
    <name type="scientific">Owenweeksia hongkongensis (strain DSM 17368 / CIP 108786 / JCM 12287 / NRRL B-23963 / UST20020801)</name>
    <dbReference type="NCBI Taxonomy" id="926562"/>
    <lineage>
        <taxon>Bacteria</taxon>
        <taxon>Pseudomonadati</taxon>
        <taxon>Bacteroidota</taxon>
        <taxon>Flavobacteriia</taxon>
        <taxon>Flavobacteriales</taxon>
        <taxon>Owenweeksiaceae</taxon>
        <taxon>Owenweeksia</taxon>
    </lineage>
</organism>
<keyword evidence="4" id="KW-1185">Reference proteome</keyword>
<dbReference type="OrthoDB" id="673128at2"/>
<evidence type="ECO:0000313" key="3">
    <source>
        <dbReference type="EMBL" id="AEV32026.1"/>
    </source>
</evidence>
<dbReference type="RefSeq" id="WP_014201386.1">
    <property type="nucleotide sequence ID" value="NC_016599.1"/>
</dbReference>
<dbReference type="Pfam" id="PF00072">
    <property type="entry name" value="Response_reg"/>
    <property type="match status" value="1"/>
</dbReference>
<dbReference type="KEGG" id="oho:Oweho_1017"/>
<evidence type="ECO:0000256" key="1">
    <source>
        <dbReference type="PROSITE-ProRule" id="PRU00169"/>
    </source>
</evidence>
<dbReference type="InterPro" id="IPR001789">
    <property type="entry name" value="Sig_transdc_resp-reg_receiver"/>
</dbReference>
<sequence>MGEKVGMVCVIDDDNVYRFTTEKYIQMLNLPIKVVSFGDGEMALEYLKNNSNQADNLPDVMFLDVNMPVMDGWDFLDEYEDLRNSLIKEIKIYLVSSSTDERDHNRSMKYAYVEDYIVKPITEEYLERLIKR</sequence>
<feature type="domain" description="Response regulatory" evidence="2">
    <location>
        <begin position="7"/>
        <end position="132"/>
    </location>
</feature>
<accession>G8R3Z4</accession>
<dbReference type="PROSITE" id="PS50110">
    <property type="entry name" value="RESPONSE_REGULATORY"/>
    <property type="match status" value="1"/>
</dbReference>
<evidence type="ECO:0000313" key="4">
    <source>
        <dbReference type="Proteomes" id="UP000005631"/>
    </source>
</evidence>
<dbReference type="Gene3D" id="3.40.50.2300">
    <property type="match status" value="1"/>
</dbReference>
<dbReference type="PATRIC" id="fig|926562.3.peg.1033"/>
<keyword evidence="1" id="KW-0597">Phosphoprotein</keyword>